<protein>
    <recommendedName>
        <fullName evidence="6">tRNA (guanine-N(7)-)-methyltransferase non-catalytic subunit</fullName>
    </recommendedName>
    <alternativeName>
        <fullName evidence="6">WD repeat-containing protein 4 homolog</fullName>
    </alternativeName>
</protein>
<comment type="similarity">
    <text evidence="6">Belongs to the WD repeat TRM82 family.</text>
</comment>
<evidence type="ECO:0000256" key="5">
    <source>
        <dbReference type="ARBA" id="ARBA00023242"/>
    </source>
</evidence>
<evidence type="ECO:0000256" key="1">
    <source>
        <dbReference type="ARBA" id="ARBA00004123"/>
    </source>
</evidence>
<evidence type="ECO:0000256" key="4">
    <source>
        <dbReference type="ARBA" id="ARBA00022737"/>
    </source>
</evidence>
<proteinExistence type="inferred from homology"/>
<evidence type="ECO:0000256" key="6">
    <source>
        <dbReference type="HAMAP-Rule" id="MF_03056"/>
    </source>
</evidence>
<evidence type="ECO:0000256" key="8">
    <source>
        <dbReference type="SAM" id="MobiDB-lite"/>
    </source>
</evidence>
<keyword evidence="2 6" id="KW-0853">WD repeat</keyword>
<dbReference type="GO" id="GO:0043527">
    <property type="term" value="C:tRNA methyltransferase complex"/>
    <property type="evidence" value="ECO:0007669"/>
    <property type="project" value="TreeGrafter"/>
</dbReference>
<dbReference type="InterPro" id="IPR019775">
    <property type="entry name" value="WD40_repeat_CS"/>
</dbReference>
<name>A0A383W268_TETOB</name>
<dbReference type="AlphaFoldDB" id="A0A383W268"/>
<keyword evidence="5 6" id="KW-0539">Nucleus</keyword>
<dbReference type="PANTHER" id="PTHR16288:SF0">
    <property type="entry name" value="TRNA (GUANINE-N(7)-)-METHYLTRANSFERASE NON-CATALYTIC SUBUNIT WDR4"/>
    <property type="match status" value="1"/>
</dbReference>
<evidence type="ECO:0000313" key="9">
    <source>
        <dbReference type="EMBL" id="SZX71581.1"/>
    </source>
</evidence>
<dbReference type="UniPathway" id="UPA00989"/>
<comment type="subunit">
    <text evidence="6">Forms a heterodimer with the catalytic subunit.</text>
</comment>
<comment type="function">
    <text evidence="6">Required for the formation of N(7)-methylguanine at position 46 (m7G46) in tRNA. In the complex, it is required to stabilize and induce conformational changes of the catalytic subunit.</text>
</comment>
<evidence type="ECO:0000256" key="2">
    <source>
        <dbReference type="ARBA" id="ARBA00022574"/>
    </source>
</evidence>
<evidence type="ECO:0000256" key="7">
    <source>
        <dbReference type="PROSITE-ProRule" id="PRU00221"/>
    </source>
</evidence>
<dbReference type="GO" id="GO:0005634">
    <property type="term" value="C:nucleus"/>
    <property type="evidence" value="ECO:0007669"/>
    <property type="project" value="UniProtKB-SubCell"/>
</dbReference>
<dbReference type="GO" id="GO:0005829">
    <property type="term" value="C:cytosol"/>
    <property type="evidence" value="ECO:0007669"/>
    <property type="project" value="TreeGrafter"/>
</dbReference>
<evidence type="ECO:0000256" key="3">
    <source>
        <dbReference type="ARBA" id="ARBA00022694"/>
    </source>
</evidence>
<reference evidence="9 10" key="1">
    <citation type="submission" date="2016-10" db="EMBL/GenBank/DDBJ databases">
        <authorList>
            <person name="Cai Z."/>
        </authorList>
    </citation>
    <scope>NUCLEOTIDE SEQUENCE [LARGE SCALE GENOMIC DNA]</scope>
</reference>
<dbReference type="InterPro" id="IPR015943">
    <property type="entry name" value="WD40/YVTN_repeat-like_dom_sf"/>
</dbReference>
<dbReference type="InterPro" id="IPR028884">
    <property type="entry name" value="Trm82"/>
</dbReference>
<feature type="region of interest" description="Disordered" evidence="8">
    <location>
        <begin position="52"/>
        <end position="72"/>
    </location>
</feature>
<accession>A0A383W268</accession>
<keyword evidence="10" id="KW-1185">Reference proteome</keyword>
<feature type="repeat" description="WD" evidence="7">
    <location>
        <begin position="105"/>
        <end position="146"/>
    </location>
</feature>
<dbReference type="InterPro" id="IPR001680">
    <property type="entry name" value="WD40_rpt"/>
</dbReference>
<feature type="repeat" description="WD" evidence="7">
    <location>
        <begin position="281"/>
        <end position="307"/>
    </location>
</feature>
<gene>
    <name evidence="9" type="ORF">BQ4739_LOCUS11715</name>
</gene>
<feature type="region of interest" description="Disordered" evidence="8">
    <location>
        <begin position="308"/>
        <end position="393"/>
    </location>
</feature>
<dbReference type="SMART" id="SM00320">
    <property type="entry name" value="WD40"/>
    <property type="match status" value="3"/>
</dbReference>
<feature type="region of interest" description="Disordered" evidence="8">
    <location>
        <begin position="1"/>
        <end position="28"/>
    </location>
</feature>
<comment type="pathway">
    <text evidence="6">tRNA modification; N(7)-methylguanine-tRNA biosynthesis.</text>
</comment>
<dbReference type="PANTHER" id="PTHR16288">
    <property type="entry name" value="WD40 REPEAT PROTEIN 4"/>
    <property type="match status" value="1"/>
</dbReference>
<dbReference type="STRING" id="3088.A0A383W268"/>
<dbReference type="GO" id="GO:0106004">
    <property type="term" value="P:tRNA (guanine-N7)-methylation"/>
    <property type="evidence" value="ECO:0007669"/>
    <property type="project" value="UniProtKB-UniRule"/>
</dbReference>
<dbReference type="InterPro" id="IPR036322">
    <property type="entry name" value="WD40_repeat_dom_sf"/>
</dbReference>
<comment type="subcellular location">
    <subcellularLocation>
        <location evidence="1 6">Nucleus</location>
    </subcellularLocation>
</comment>
<dbReference type="Pfam" id="PF00400">
    <property type="entry name" value="WD40"/>
    <property type="match status" value="2"/>
</dbReference>
<feature type="compositionally biased region" description="Low complexity" evidence="8">
    <location>
        <begin position="326"/>
        <end position="373"/>
    </location>
</feature>
<keyword evidence="3 6" id="KW-0819">tRNA processing</keyword>
<keyword evidence="4 6" id="KW-0677">Repeat</keyword>
<dbReference type="SUPFAM" id="SSF50978">
    <property type="entry name" value="WD40 repeat-like"/>
    <property type="match status" value="1"/>
</dbReference>
<organism evidence="9 10">
    <name type="scientific">Tetradesmus obliquus</name>
    <name type="common">Green alga</name>
    <name type="synonym">Acutodesmus obliquus</name>
    <dbReference type="NCBI Taxonomy" id="3088"/>
    <lineage>
        <taxon>Eukaryota</taxon>
        <taxon>Viridiplantae</taxon>
        <taxon>Chlorophyta</taxon>
        <taxon>core chlorophytes</taxon>
        <taxon>Chlorophyceae</taxon>
        <taxon>CS clade</taxon>
        <taxon>Sphaeropleales</taxon>
        <taxon>Scenedesmaceae</taxon>
        <taxon>Tetradesmus</taxon>
    </lineage>
</organism>
<feature type="compositionally biased region" description="Basic and acidic residues" evidence="8">
    <location>
        <begin position="1"/>
        <end position="25"/>
    </location>
</feature>
<evidence type="ECO:0000313" key="10">
    <source>
        <dbReference type="Proteomes" id="UP000256970"/>
    </source>
</evidence>
<sequence length="585" mass="60951">MADMPPDQKAKLESLEQEDSGHERPGITLEQIQQDIDKEMEVMDKVLPESVAEQQAQFEQPHGPAGGAADPVTRSIALHGSRVAIAAGRRWRVVDVSSQAEVHSDTTHEGAVRGIQFSADGQYVLTCGDDKTARSWKTADWSCLRVLKSSKKACACAFSQNGRHLLFADRFGDVLVAATTPAAAAAAAAANANAAAAEAEEPALLLGHLQAIITSLTSGLVSSSGQQLLVSTDRDGKVRASVLPADPTKGSYEIHNYCLGHTNFVTCSAAVPAAAAVAAGSSSLLITGGGDGTVRLWDADTGRQLASYVASEQPQQQEQQPKDGQEQQQEAAADAAAQGDADMAEPAAAAAAAAAEGRAQGAGDYVGSSSSSEGENDEGAAGGDTTDANPFKGRPYQRQECAAVLSVAVSPNGSVVAAAVEGQQEVQLLQLQQGADSGAASLQLLQKLAFEDVANPAAVAFDGEGRLWVVGGVLLLDTESAHVGVAAREAAGGHFTPVTQQLLPGSLRAFLEGRVEAEEAGQAGQAAGSYYHEGFKRKVYTQETLAERKKVRTDFREGERLKAMFAAQDKQQQPDSTPEGEAPQQ</sequence>
<dbReference type="PROSITE" id="PS50294">
    <property type="entry name" value="WD_REPEATS_REGION"/>
    <property type="match status" value="1"/>
</dbReference>
<dbReference type="EMBL" id="FNXT01001062">
    <property type="protein sequence ID" value="SZX71581.1"/>
    <property type="molecule type" value="Genomic_DNA"/>
</dbReference>
<dbReference type="PROSITE" id="PS00678">
    <property type="entry name" value="WD_REPEATS_1"/>
    <property type="match status" value="1"/>
</dbReference>
<feature type="region of interest" description="Disordered" evidence="8">
    <location>
        <begin position="566"/>
        <end position="585"/>
    </location>
</feature>
<dbReference type="Gene3D" id="2.130.10.10">
    <property type="entry name" value="YVTN repeat-like/Quinoprotein amine dehydrogenase"/>
    <property type="match status" value="2"/>
</dbReference>
<dbReference type="Proteomes" id="UP000256970">
    <property type="component" value="Unassembled WGS sequence"/>
</dbReference>
<dbReference type="HAMAP" id="MF_03056">
    <property type="entry name" value="TRM82"/>
    <property type="match status" value="1"/>
</dbReference>
<dbReference type="PROSITE" id="PS50082">
    <property type="entry name" value="WD_REPEATS_2"/>
    <property type="match status" value="2"/>
</dbReference>